<protein>
    <submittedName>
        <fullName evidence="1">Uncharacterized protein</fullName>
    </submittedName>
</protein>
<dbReference type="OrthoDB" id="10585111at2759"/>
<name>A0A2J6RCT7_HYAVF</name>
<evidence type="ECO:0000313" key="2">
    <source>
        <dbReference type="Proteomes" id="UP000235786"/>
    </source>
</evidence>
<gene>
    <name evidence="1" type="ORF">L207DRAFT_533195</name>
</gene>
<dbReference type="EMBL" id="KZ613951">
    <property type="protein sequence ID" value="PMD36330.1"/>
    <property type="molecule type" value="Genomic_DNA"/>
</dbReference>
<reference evidence="1 2" key="1">
    <citation type="submission" date="2016-04" db="EMBL/GenBank/DDBJ databases">
        <title>A degradative enzymes factory behind the ericoid mycorrhizal symbiosis.</title>
        <authorList>
            <consortium name="DOE Joint Genome Institute"/>
            <person name="Martino E."/>
            <person name="Morin E."/>
            <person name="Grelet G."/>
            <person name="Kuo A."/>
            <person name="Kohler A."/>
            <person name="Daghino S."/>
            <person name="Barry K."/>
            <person name="Choi C."/>
            <person name="Cichocki N."/>
            <person name="Clum A."/>
            <person name="Copeland A."/>
            <person name="Hainaut M."/>
            <person name="Haridas S."/>
            <person name="Labutti K."/>
            <person name="Lindquist E."/>
            <person name="Lipzen A."/>
            <person name="Khouja H.-R."/>
            <person name="Murat C."/>
            <person name="Ohm R."/>
            <person name="Olson A."/>
            <person name="Spatafora J."/>
            <person name="Veneault-Fourrey C."/>
            <person name="Henrissat B."/>
            <person name="Grigoriev I."/>
            <person name="Martin F."/>
            <person name="Perotto S."/>
        </authorList>
    </citation>
    <scope>NUCLEOTIDE SEQUENCE [LARGE SCALE GENOMIC DNA]</scope>
    <source>
        <strain evidence="1 2">F</strain>
    </source>
</reference>
<evidence type="ECO:0000313" key="1">
    <source>
        <dbReference type="EMBL" id="PMD36330.1"/>
    </source>
</evidence>
<dbReference type="STRING" id="1149755.A0A2J6RCT7"/>
<proteinExistence type="predicted"/>
<organism evidence="1 2">
    <name type="scientific">Hyaloscypha variabilis (strain UAMH 11265 / GT02V1 / F)</name>
    <name type="common">Meliniomyces variabilis</name>
    <dbReference type="NCBI Taxonomy" id="1149755"/>
    <lineage>
        <taxon>Eukaryota</taxon>
        <taxon>Fungi</taxon>
        <taxon>Dikarya</taxon>
        <taxon>Ascomycota</taxon>
        <taxon>Pezizomycotina</taxon>
        <taxon>Leotiomycetes</taxon>
        <taxon>Helotiales</taxon>
        <taxon>Hyaloscyphaceae</taxon>
        <taxon>Hyaloscypha</taxon>
        <taxon>Hyaloscypha variabilis</taxon>
    </lineage>
</organism>
<dbReference type="AlphaFoldDB" id="A0A2J6RCT7"/>
<dbReference type="Proteomes" id="UP000235786">
    <property type="component" value="Unassembled WGS sequence"/>
</dbReference>
<sequence length="136" mass="16150">MVKLARLSFESMSELGPSQPEVIEKTVYDIHDKLLTWWQSCPSSFRDQSKDWRRQTRPCKLIAEETLEEEAFSSTRPCIMYSKNPWNEMRGAILDEVYGTRPRRKHTKPFARARRPYIDPWLDHQFALAETEGRIF</sequence>
<accession>A0A2J6RCT7</accession>
<keyword evidence="2" id="KW-1185">Reference proteome</keyword>